<accession>A0A6L6WBV2</accession>
<dbReference type="InterPro" id="IPR005358">
    <property type="entry name" value="Puta_zinc/iron-chelating_dom"/>
</dbReference>
<sequence>MVLSTCGVRINLTPIGVYKSPITAQLLCIVASPKPCLLAPYPSFGSFWSSAVSITVRFILSDGLCVSCSLCCNGTLFSRLAISQEEADRLEGDVEVFTRDEKLRMRLPCPQLGNDGACGCYLQRPETCRTYRCQLLKRNERGAIPNADALAIVKDLHAMQDKAKSAAIDATPGPERRKGNTNAAQAMRALKTARSKQPEVINKYLFQSAKFHFETFVRYVRLHLQPNFRKEK</sequence>
<evidence type="ECO:0008006" key="3">
    <source>
        <dbReference type="Google" id="ProtNLM"/>
    </source>
</evidence>
<dbReference type="Proteomes" id="UP000478892">
    <property type="component" value="Unassembled WGS sequence"/>
</dbReference>
<dbReference type="Pfam" id="PF03692">
    <property type="entry name" value="CxxCxxCC"/>
    <property type="match status" value="1"/>
</dbReference>
<evidence type="ECO:0000313" key="1">
    <source>
        <dbReference type="EMBL" id="MVO15313.1"/>
    </source>
</evidence>
<protein>
    <recommendedName>
        <fullName evidence="3">YkgJ family cysteine cluster protein</fullName>
    </recommendedName>
</protein>
<keyword evidence="2" id="KW-1185">Reference proteome</keyword>
<dbReference type="EMBL" id="WQLV01000002">
    <property type="protein sequence ID" value="MVO15313.1"/>
    <property type="molecule type" value="Genomic_DNA"/>
</dbReference>
<evidence type="ECO:0000313" key="2">
    <source>
        <dbReference type="Proteomes" id="UP000478892"/>
    </source>
</evidence>
<comment type="caution">
    <text evidence="1">The sequence shown here is derived from an EMBL/GenBank/DDBJ whole genome shotgun (WGS) entry which is preliminary data.</text>
</comment>
<proteinExistence type="predicted"/>
<dbReference type="AlphaFoldDB" id="A0A6L6WBV2"/>
<reference evidence="1 2" key="1">
    <citation type="submission" date="2019-12" db="EMBL/GenBank/DDBJ databases">
        <authorList>
            <person name="Zhang Y.-J."/>
        </authorList>
    </citation>
    <scope>NUCLEOTIDE SEQUENCE [LARGE SCALE GENOMIC DNA]</scope>
    <source>
        <strain evidence="1 2">CY05</strain>
    </source>
</reference>
<gene>
    <name evidence="1" type="ORF">GO984_05765</name>
</gene>
<organism evidence="1 2">
    <name type="scientific">Parasedimentitalea huanghaiensis</name>
    <dbReference type="NCBI Taxonomy" id="2682100"/>
    <lineage>
        <taxon>Bacteria</taxon>
        <taxon>Pseudomonadati</taxon>
        <taxon>Pseudomonadota</taxon>
        <taxon>Alphaproteobacteria</taxon>
        <taxon>Rhodobacterales</taxon>
        <taxon>Paracoccaceae</taxon>
        <taxon>Parasedimentitalea</taxon>
    </lineage>
</organism>
<name>A0A6L6WBV2_9RHOB</name>